<dbReference type="STRING" id="479432.Sros_4355"/>
<dbReference type="eggNOG" id="ENOG503334K">
    <property type="taxonomic scope" value="Bacteria"/>
</dbReference>
<reference evidence="1 2" key="1">
    <citation type="journal article" date="2010" name="Stand. Genomic Sci.">
        <title>Complete genome sequence of Streptosporangium roseum type strain (NI 9100).</title>
        <authorList>
            <person name="Nolan M."/>
            <person name="Sikorski J."/>
            <person name="Jando M."/>
            <person name="Lucas S."/>
            <person name="Lapidus A."/>
            <person name="Glavina Del Rio T."/>
            <person name="Chen F."/>
            <person name="Tice H."/>
            <person name="Pitluck S."/>
            <person name="Cheng J.F."/>
            <person name="Chertkov O."/>
            <person name="Sims D."/>
            <person name="Meincke L."/>
            <person name="Brettin T."/>
            <person name="Han C."/>
            <person name="Detter J.C."/>
            <person name="Bruce D."/>
            <person name="Goodwin L."/>
            <person name="Land M."/>
            <person name="Hauser L."/>
            <person name="Chang Y.J."/>
            <person name="Jeffries C.D."/>
            <person name="Ivanova N."/>
            <person name="Mavromatis K."/>
            <person name="Mikhailova N."/>
            <person name="Chen A."/>
            <person name="Palaniappan K."/>
            <person name="Chain P."/>
            <person name="Rohde M."/>
            <person name="Goker M."/>
            <person name="Bristow J."/>
            <person name="Eisen J.A."/>
            <person name="Markowitz V."/>
            <person name="Hugenholtz P."/>
            <person name="Kyrpides N.C."/>
            <person name="Klenk H.P."/>
        </authorList>
    </citation>
    <scope>NUCLEOTIDE SEQUENCE [LARGE SCALE GENOMIC DNA]</scope>
    <source>
        <strain evidence="2">ATCC 12428 / DSM 43021 / JCM 3005 / NI 9100</strain>
    </source>
</reference>
<gene>
    <name evidence="1" type="ordered locus">Sros_4355</name>
</gene>
<proteinExistence type="predicted"/>
<dbReference type="OrthoDB" id="3470575at2"/>
<dbReference type="Proteomes" id="UP000002029">
    <property type="component" value="Chromosome"/>
</dbReference>
<evidence type="ECO:0000313" key="1">
    <source>
        <dbReference type="EMBL" id="ACZ87239.1"/>
    </source>
</evidence>
<accession>D2B005</accession>
<dbReference type="RefSeq" id="WP_012890981.1">
    <property type="nucleotide sequence ID" value="NC_013595.1"/>
</dbReference>
<keyword evidence="2" id="KW-1185">Reference proteome</keyword>
<dbReference type="KEGG" id="sro:Sros_4355"/>
<dbReference type="EMBL" id="CP001814">
    <property type="protein sequence ID" value="ACZ87239.1"/>
    <property type="molecule type" value="Genomic_DNA"/>
</dbReference>
<organism evidence="1 2">
    <name type="scientific">Streptosporangium roseum (strain ATCC 12428 / DSM 43021 / JCM 3005 / KCTC 9067 / NCIMB 10171 / NRRL 2505 / NI 9100)</name>
    <dbReference type="NCBI Taxonomy" id="479432"/>
    <lineage>
        <taxon>Bacteria</taxon>
        <taxon>Bacillati</taxon>
        <taxon>Actinomycetota</taxon>
        <taxon>Actinomycetes</taxon>
        <taxon>Streptosporangiales</taxon>
        <taxon>Streptosporangiaceae</taxon>
        <taxon>Streptosporangium</taxon>
    </lineage>
</organism>
<dbReference type="HOGENOM" id="CLU_1609868_0_0_11"/>
<protein>
    <submittedName>
        <fullName evidence="1">Uncharacterized protein</fullName>
    </submittedName>
</protein>
<dbReference type="AlphaFoldDB" id="D2B005"/>
<name>D2B005_STRRD</name>
<sequence>MNNPLWEDLPAQVRAQVDGLVTNGNKLQAVKVIREVLEEPRPGLYECMDLVAERFKDLGQRFTRSPTAPLDLDELMAKVRALPHTPAAIEALWDGDSEGWMVHLLAVTIEPRAEHRLAIIQHGTDLRLFNGEVPPWPEAQEASTIGQRLAERFGIPFHFASPEEPDFAPRWRDSD</sequence>
<evidence type="ECO:0000313" key="2">
    <source>
        <dbReference type="Proteomes" id="UP000002029"/>
    </source>
</evidence>